<gene>
    <name evidence="1" type="ORF">CY34DRAFT_76707</name>
</gene>
<dbReference type="InterPro" id="IPR011990">
    <property type="entry name" value="TPR-like_helical_dom_sf"/>
</dbReference>
<evidence type="ECO:0000313" key="2">
    <source>
        <dbReference type="Proteomes" id="UP000054485"/>
    </source>
</evidence>
<dbReference type="InParanoid" id="A0A0D0A7R2"/>
<reference evidence="1 2" key="1">
    <citation type="submission" date="2014-04" db="EMBL/GenBank/DDBJ databases">
        <authorList>
            <consortium name="DOE Joint Genome Institute"/>
            <person name="Kuo A."/>
            <person name="Ruytinx J."/>
            <person name="Rineau F."/>
            <person name="Colpaert J."/>
            <person name="Kohler A."/>
            <person name="Nagy L.G."/>
            <person name="Floudas D."/>
            <person name="Copeland A."/>
            <person name="Barry K.W."/>
            <person name="Cichocki N."/>
            <person name="Veneault-Fourrey C."/>
            <person name="LaButti K."/>
            <person name="Lindquist E.A."/>
            <person name="Lipzen A."/>
            <person name="Lundell T."/>
            <person name="Morin E."/>
            <person name="Murat C."/>
            <person name="Sun H."/>
            <person name="Tunlid A."/>
            <person name="Henrissat B."/>
            <person name="Grigoriev I.V."/>
            <person name="Hibbett D.S."/>
            <person name="Martin F."/>
            <person name="Nordberg H.P."/>
            <person name="Cantor M.N."/>
            <person name="Hua S.X."/>
        </authorList>
    </citation>
    <scope>NUCLEOTIDE SEQUENCE [LARGE SCALE GENOMIC DNA]</scope>
    <source>
        <strain evidence="1 2">UH-Slu-Lm8-n1</strain>
    </source>
</reference>
<dbReference type="AlphaFoldDB" id="A0A0D0A7R2"/>
<organism evidence="1 2">
    <name type="scientific">Suillus luteus UH-Slu-Lm8-n1</name>
    <dbReference type="NCBI Taxonomy" id="930992"/>
    <lineage>
        <taxon>Eukaryota</taxon>
        <taxon>Fungi</taxon>
        <taxon>Dikarya</taxon>
        <taxon>Basidiomycota</taxon>
        <taxon>Agaricomycotina</taxon>
        <taxon>Agaricomycetes</taxon>
        <taxon>Agaricomycetidae</taxon>
        <taxon>Boletales</taxon>
        <taxon>Suillineae</taxon>
        <taxon>Suillaceae</taxon>
        <taxon>Suillus</taxon>
    </lineage>
</organism>
<name>A0A0D0A7R2_9AGAM</name>
<dbReference type="Proteomes" id="UP000054485">
    <property type="component" value="Unassembled WGS sequence"/>
</dbReference>
<sequence>EDLDQAITLQSELLASRPVGYPHRYSSLMDIANQLSDRFHRRGDAKDLDDAIVFSKEALALHPDRFLSLNNLATGKSTIHPL</sequence>
<evidence type="ECO:0000313" key="1">
    <source>
        <dbReference type="EMBL" id="KIK46130.1"/>
    </source>
</evidence>
<dbReference type="Gene3D" id="1.25.40.10">
    <property type="entry name" value="Tetratricopeptide repeat domain"/>
    <property type="match status" value="1"/>
</dbReference>
<proteinExistence type="predicted"/>
<feature type="non-terminal residue" evidence="1">
    <location>
        <position position="1"/>
    </location>
</feature>
<dbReference type="EMBL" id="KN835163">
    <property type="protein sequence ID" value="KIK46130.1"/>
    <property type="molecule type" value="Genomic_DNA"/>
</dbReference>
<dbReference type="OrthoDB" id="2629314at2759"/>
<protein>
    <submittedName>
        <fullName evidence="1">Uncharacterized protein</fullName>
    </submittedName>
</protein>
<dbReference type="STRING" id="930992.A0A0D0A7R2"/>
<dbReference type="HOGENOM" id="CLU_001305_4_4_1"/>
<reference evidence="2" key="2">
    <citation type="submission" date="2015-01" db="EMBL/GenBank/DDBJ databases">
        <title>Evolutionary Origins and Diversification of the Mycorrhizal Mutualists.</title>
        <authorList>
            <consortium name="DOE Joint Genome Institute"/>
            <consortium name="Mycorrhizal Genomics Consortium"/>
            <person name="Kohler A."/>
            <person name="Kuo A."/>
            <person name="Nagy L.G."/>
            <person name="Floudas D."/>
            <person name="Copeland A."/>
            <person name="Barry K.W."/>
            <person name="Cichocki N."/>
            <person name="Veneault-Fourrey C."/>
            <person name="LaButti K."/>
            <person name="Lindquist E.A."/>
            <person name="Lipzen A."/>
            <person name="Lundell T."/>
            <person name="Morin E."/>
            <person name="Murat C."/>
            <person name="Riley R."/>
            <person name="Ohm R."/>
            <person name="Sun H."/>
            <person name="Tunlid A."/>
            <person name="Henrissat B."/>
            <person name="Grigoriev I.V."/>
            <person name="Hibbett D.S."/>
            <person name="Martin F."/>
        </authorList>
    </citation>
    <scope>NUCLEOTIDE SEQUENCE [LARGE SCALE GENOMIC DNA]</scope>
    <source>
        <strain evidence="2">UH-Slu-Lm8-n1</strain>
    </source>
</reference>
<accession>A0A0D0A7R2</accession>
<keyword evidence="2" id="KW-1185">Reference proteome</keyword>